<organism evidence="1">
    <name type="scientific">Chaetoceros debilis</name>
    <dbReference type="NCBI Taxonomy" id="122233"/>
    <lineage>
        <taxon>Eukaryota</taxon>
        <taxon>Sar</taxon>
        <taxon>Stramenopiles</taxon>
        <taxon>Ochrophyta</taxon>
        <taxon>Bacillariophyta</taxon>
        <taxon>Coscinodiscophyceae</taxon>
        <taxon>Chaetocerotophycidae</taxon>
        <taxon>Chaetocerotales</taxon>
        <taxon>Chaetocerotaceae</taxon>
        <taxon>Chaetoceros</taxon>
    </lineage>
</organism>
<reference evidence="1" key="1">
    <citation type="submission" date="2021-01" db="EMBL/GenBank/DDBJ databases">
        <authorList>
            <person name="Corre E."/>
            <person name="Pelletier E."/>
            <person name="Niang G."/>
            <person name="Scheremetjew M."/>
            <person name="Finn R."/>
            <person name="Kale V."/>
            <person name="Holt S."/>
            <person name="Cochrane G."/>
            <person name="Meng A."/>
            <person name="Brown T."/>
            <person name="Cohen L."/>
        </authorList>
    </citation>
    <scope>NUCLEOTIDE SEQUENCE</scope>
    <source>
        <strain evidence="1">MM31A-1</strain>
    </source>
</reference>
<protein>
    <submittedName>
        <fullName evidence="1">Uncharacterized protein</fullName>
    </submittedName>
</protein>
<sequence>MKSIVSNVHFNTIAREWRCKWDNEEALTAAQSALDAILADVKCVKGVKDVQRVVCGGCKDFKVIASLDEATFGDWEGCGFAPESDFLGRLKAIDGITTVETQTYTLMSMMN</sequence>
<dbReference type="AlphaFoldDB" id="A0A7S3QJC1"/>
<gene>
    <name evidence="1" type="ORF">CDEB00056_LOCUS23833</name>
</gene>
<accession>A0A7S3QJC1</accession>
<evidence type="ECO:0000313" key="1">
    <source>
        <dbReference type="EMBL" id="CAE0478980.1"/>
    </source>
</evidence>
<proteinExistence type="predicted"/>
<dbReference type="EMBL" id="HBIO01031097">
    <property type="protein sequence ID" value="CAE0478980.1"/>
    <property type="molecule type" value="Transcribed_RNA"/>
</dbReference>
<name>A0A7S3QJC1_9STRA</name>